<comment type="function">
    <text evidence="8">Essential component of the TIM23 complex, a complex that mediates the translocation of transit peptide-containing proteins across the mitochondrial inner membrane.</text>
</comment>
<organism evidence="10 11">
    <name type="scientific">Allacma fusca</name>
    <dbReference type="NCBI Taxonomy" id="39272"/>
    <lineage>
        <taxon>Eukaryota</taxon>
        <taxon>Metazoa</taxon>
        <taxon>Ecdysozoa</taxon>
        <taxon>Arthropoda</taxon>
        <taxon>Hexapoda</taxon>
        <taxon>Collembola</taxon>
        <taxon>Symphypleona</taxon>
        <taxon>Sminthuridae</taxon>
        <taxon>Allacma</taxon>
    </lineage>
</organism>
<comment type="caution">
    <text evidence="10">The sequence shown here is derived from an EMBL/GenBank/DDBJ whole genome shotgun (WGS) entry which is preliminary data.</text>
</comment>
<keyword evidence="8" id="KW-0999">Mitochondrion inner membrane</keyword>
<dbReference type="PANTHER" id="PTHR13032:SF6">
    <property type="entry name" value="MITOCHONDRIAL IMPORT INNER MEMBRANE TRANSLOCASE SUBUNIT TIM21"/>
    <property type="match status" value="1"/>
</dbReference>
<evidence type="ECO:0000256" key="8">
    <source>
        <dbReference type="RuleBase" id="RU367142"/>
    </source>
</evidence>
<evidence type="ECO:0000256" key="6">
    <source>
        <dbReference type="ARBA" id="ARBA00023128"/>
    </source>
</evidence>
<gene>
    <name evidence="10" type="ORF">AFUS01_LOCUS30023</name>
</gene>
<comment type="subunit">
    <text evidence="8">Component of the TIM23 complex.</text>
</comment>
<dbReference type="AlphaFoldDB" id="A0A8J2KTW4"/>
<protein>
    <recommendedName>
        <fullName evidence="8">Mitochondrial import inner membrane translocase subunit Tim21</fullName>
    </recommendedName>
</protein>
<dbReference type="EMBL" id="CAJVCH010453818">
    <property type="protein sequence ID" value="CAG7819587.1"/>
    <property type="molecule type" value="Genomic_DNA"/>
</dbReference>
<evidence type="ECO:0000256" key="7">
    <source>
        <dbReference type="ARBA" id="ARBA00023136"/>
    </source>
</evidence>
<comment type="subcellular location">
    <subcellularLocation>
        <location evidence="8">Mitochondrion inner membrane</location>
        <topology evidence="8">Single-pass membrane protein</topology>
    </subcellularLocation>
    <subcellularLocation>
        <location evidence="1">Mitochondrion membrane</location>
        <topology evidence="1">Single-pass membrane protein</topology>
    </subcellularLocation>
</comment>
<accession>A0A8J2KTW4</accession>
<feature type="transmembrane region" description="Helical" evidence="8">
    <location>
        <begin position="136"/>
        <end position="155"/>
    </location>
</feature>
<keyword evidence="4" id="KW-0809">Transit peptide</keyword>
<dbReference type="GO" id="GO:0005744">
    <property type="term" value="C:TIM23 mitochondrial import inner membrane translocase complex"/>
    <property type="evidence" value="ECO:0007669"/>
    <property type="project" value="UniProtKB-UniRule"/>
</dbReference>
<evidence type="ECO:0000256" key="5">
    <source>
        <dbReference type="ARBA" id="ARBA00022989"/>
    </source>
</evidence>
<dbReference type="PANTHER" id="PTHR13032">
    <property type="entry name" value="MITOCHONDRIAL IMPORT INNER MEMBRANE TRANSLOCASE SUBUNIT TIM21"/>
    <property type="match status" value="1"/>
</dbReference>
<dbReference type="GO" id="GO:0030150">
    <property type="term" value="P:protein import into mitochondrial matrix"/>
    <property type="evidence" value="ECO:0007669"/>
    <property type="project" value="UniProtKB-UniRule"/>
</dbReference>
<feature type="region of interest" description="Disordered" evidence="9">
    <location>
        <begin position="61"/>
        <end position="81"/>
    </location>
</feature>
<keyword evidence="8" id="KW-0811">Translocation</keyword>
<proteinExistence type="inferred from homology"/>
<evidence type="ECO:0000256" key="2">
    <source>
        <dbReference type="ARBA" id="ARBA00010867"/>
    </source>
</evidence>
<keyword evidence="5 8" id="KW-1133">Transmembrane helix</keyword>
<dbReference type="Pfam" id="PF08294">
    <property type="entry name" value="TIM21"/>
    <property type="match status" value="1"/>
</dbReference>
<dbReference type="Proteomes" id="UP000708208">
    <property type="component" value="Unassembled WGS sequence"/>
</dbReference>
<dbReference type="InterPro" id="IPR013261">
    <property type="entry name" value="Tim21"/>
</dbReference>
<evidence type="ECO:0000256" key="1">
    <source>
        <dbReference type="ARBA" id="ARBA00004304"/>
    </source>
</evidence>
<dbReference type="OrthoDB" id="436405at2759"/>
<evidence type="ECO:0000256" key="3">
    <source>
        <dbReference type="ARBA" id="ARBA00022692"/>
    </source>
</evidence>
<keyword evidence="6 8" id="KW-0496">Mitochondrion</keyword>
<comment type="similarity">
    <text evidence="2 8">Belongs to the TIM21 family.</text>
</comment>
<keyword evidence="8" id="KW-0653">Protein transport</keyword>
<keyword evidence="8" id="KW-0813">Transport</keyword>
<evidence type="ECO:0000256" key="9">
    <source>
        <dbReference type="SAM" id="MobiDB-lite"/>
    </source>
</evidence>
<evidence type="ECO:0000313" key="10">
    <source>
        <dbReference type="EMBL" id="CAG7819587.1"/>
    </source>
</evidence>
<keyword evidence="3 8" id="KW-0812">Transmembrane</keyword>
<evidence type="ECO:0000256" key="4">
    <source>
        <dbReference type="ARBA" id="ARBA00022946"/>
    </source>
</evidence>
<name>A0A8J2KTW4_9HEXA</name>
<sequence length="267" mass="30283">MLSLLSLSRSQSLKLRELMPLTATLNKLSGRSLAYQAVVIPTCSNKGLVVCYQLRNYSSKLTGPPTPTSESVPEVSKKSNRKKVPFLQRIKPAHSDIPDDEPRITEHMIMEAATTKHGIAMTFEEKVKENTKTMGYAGIMIVGLCMVGSVLWFVVRELFYSDSPSSIYSDSFKLVKSNTEVQDALGLPITCHGEETRRGWRRHVLHQEFLSDNAKLIRMKYYLNGKFRKATVTLEKRANLRGKYDHYSYLVVELDGYPSRLIEIDTD</sequence>
<keyword evidence="7 8" id="KW-0472">Membrane</keyword>
<reference evidence="10" key="1">
    <citation type="submission" date="2021-06" db="EMBL/GenBank/DDBJ databases">
        <authorList>
            <person name="Hodson N. C."/>
            <person name="Mongue J. A."/>
            <person name="Jaron S. K."/>
        </authorList>
    </citation>
    <scope>NUCLEOTIDE SEQUENCE</scope>
</reference>
<evidence type="ECO:0000313" key="11">
    <source>
        <dbReference type="Proteomes" id="UP000708208"/>
    </source>
</evidence>
<keyword evidence="11" id="KW-1185">Reference proteome</keyword>